<gene>
    <name evidence="1" type="ORF">ACFONL_02705</name>
</gene>
<accession>A0ABV7UCQ1</accession>
<dbReference type="Pfam" id="PF22752">
    <property type="entry name" value="DUF488-N3i"/>
    <property type="match status" value="1"/>
</dbReference>
<name>A0ABV7UCQ1_9HYPH</name>
<dbReference type="Proteomes" id="UP001595704">
    <property type="component" value="Unassembled WGS sequence"/>
</dbReference>
<evidence type="ECO:0000313" key="2">
    <source>
        <dbReference type="Proteomes" id="UP001595704"/>
    </source>
</evidence>
<dbReference type="RefSeq" id="WP_191317606.1">
    <property type="nucleotide sequence ID" value="NZ_BNCG01000001.1"/>
</dbReference>
<sequence length="131" mass="14648">MPPDIRLKRIYEPASEADGARILVDRLWPRGVRKEDAHLTLWMKEIAPSPELRKWFCHDPALFGEFTFRYQAELDANHAAVAQIADYLKHGPVTLLYAAHDPAHNQAVVLADYLRTSLMGVAAGDGGKQAD</sequence>
<protein>
    <submittedName>
        <fullName evidence="1">DUF488 domain-containing protein</fullName>
    </submittedName>
</protein>
<evidence type="ECO:0000313" key="1">
    <source>
        <dbReference type="EMBL" id="MFC3636296.1"/>
    </source>
</evidence>
<comment type="caution">
    <text evidence="1">The sequence shown here is derived from an EMBL/GenBank/DDBJ whole genome shotgun (WGS) entry which is preliminary data.</text>
</comment>
<dbReference type="PANTHER" id="PTHR36849">
    <property type="entry name" value="CYTOPLASMIC PROTEIN-RELATED"/>
    <property type="match status" value="1"/>
</dbReference>
<dbReference type="EMBL" id="JBHRYC010000023">
    <property type="protein sequence ID" value="MFC3636296.1"/>
    <property type="molecule type" value="Genomic_DNA"/>
</dbReference>
<keyword evidence="2" id="KW-1185">Reference proteome</keyword>
<dbReference type="PANTHER" id="PTHR36849:SF1">
    <property type="entry name" value="CYTOPLASMIC PROTEIN"/>
    <property type="match status" value="1"/>
</dbReference>
<organism evidence="1 2">
    <name type="scientific">Camelimonas fluminis</name>
    <dbReference type="NCBI Taxonomy" id="1576911"/>
    <lineage>
        <taxon>Bacteria</taxon>
        <taxon>Pseudomonadati</taxon>
        <taxon>Pseudomonadota</taxon>
        <taxon>Alphaproteobacteria</taxon>
        <taxon>Hyphomicrobiales</taxon>
        <taxon>Chelatococcaceae</taxon>
        <taxon>Camelimonas</taxon>
    </lineage>
</organism>
<dbReference type="InterPro" id="IPR052552">
    <property type="entry name" value="YeaO-like"/>
</dbReference>
<proteinExistence type="predicted"/>
<reference evidence="2" key="1">
    <citation type="journal article" date="2019" name="Int. J. Syst. Evol. Microbiol.">
        <title>The Global Catalogue of Microorganisms (GCM) 10K type strain sequencing project: providing services to taxonomists for standard genome sequencing and annotation.</title>
        <authorList>
            <consortium name="The Broad Institute Genomics Platform"/>
            <consortium name="The Broad Institute Genome Sequencing Center for Infectious Disease"/>
            <person name="Wu L."/>
            <person name="Ma J."/>
        </authorList>
    </citation>
    <scope>NUCLEOTIDE SEQUENCE [LARGE SCALE GENOMIC DNA]</scope>
    <source>
        <strain evidence="2">KCTC 42282</strain>
    </source>
</reference>